<sequence length="1039" mass="116783">MSSLFILSDDEEDGYDGNDVQVEDAEVDALFVEENTQAAVPASTTVPRTSSGETTASMPEVPERRLEREIDNDEEPEQPLFISRPTETIETATDTNIKPVSTTLPYAFQRTIVRELLKDDALLILGRGLGIDLIAANLIHSLDLAGNSVIMEGEEDPKNSLVLVLGASDEDNERLEQDIGQLAALDGFYDYPNDTDEDFSGADPLKDVANTDPRPSRLQFITNETGLASERTRMYRAGGVFSITSRVLIVDMLRGYIDVPQISAVVILNAHRATEASLEAFILRVMKQDNPWATIKALSDQPERFIRGFSPLTQMQKNLFVKKTRLWPRFHLKVKECLNGVPGRKPTRGVPTVVELQCQLTPKMQQIQTSILELIGLCIGDIKRKVTSVDMEDWKVENLLDQSSSSAFFDDLVQRQLSPIWHRIPPDTRKMVGDISALKALLQDLLTEDCISFFRQLELLRMSKGPETPWLVTEDASNLFEAAKSRVHARTDPKDPNSIKKVLEELPKWRELAILVDEHLSSGKEGPLLIMCSSSRIKTQLRRYICSLRDDRRHGNGQWTSNYLSRKFRKYQRWREGYFQMKRRVQEEKEAAKDDQSSGSAPQVHHTNKRRRVRGGGSISTGAHKIDDHAELIEIEKLSKLIEGTDGTGEVEEIQDLDEYKLSDGEEEDNFSSFKFEEMTLLDTVVIETFDDVINLEELGPSGIIMYQPNPEFFRTIEIYGRNRKVAPNVYLLYYGLSYEEQAFLAAVRKEKDAFSKLIKERAKMPMLLATTEDDQRGLKIIREANSRIAGGQISTNSYGKILVDVREFRAALPSILHSYGFQVYPTHLTVGDYVLSPHMVVERKSIPDLIKSFQDGRLLTQCEAMFRYYSYVVILIEFEVGGFTFDPASDTPGAASANMATLKQASELRGKISLLLLTFPKLKIIWSSSPRETARIFDELRGNNNKGGNKPPWAGEPDPDIAAAYGTSGVGDSTTGQQNHMAIDMLRDIPGVTAKNFPLIIAKVNSLYDLCKMTVAELAEIVGSEPAREIMGFLEQEL</sequence>
<dbReference type="eggNOG" id="KOG0442">
    <property type="taxonomic scope" value="Eukaryota"/>
</dbReference>
<dbReference type="OMA" id="THILDIM"/>
<dbReference type="GeneID" id="2906638"/>
<dbReference type="GO" id="GO:0000110">
    <property type="term" value="C:nucleotide-excision repair factor 1 complex"/>
    <property type="evidence" value="ECO:0007669"/>
    <property type="project" value="EnsemblFungi"/>
</dbReference>
<dbReference type="GO" id="GO:0006277">
    <property type="term" value="P:DNA amplification"/>
    <property type="evidence" value="ECO:0007669"/>
    <property type="project" value="EnsemblFungi"/>
</dbReference>
<reference evidence="12 13" key="1">
    <citation type="journal article" date="2016" name="PLoS ONE">
        <title>Sequence Assembly of Yarrowia lipolytica Strain W29/CLIB89 Shows Transposable Element Diversity.</title>
        <authorList>
            <person name="Magnan C."/>
            <person name="Yu J."/>
            <person name="Chang I."/>
            <person name="Jahn E."/>
            <person name="Kanomata Y."/>
            <person name="Wu J."/>
            <person name="Zeller M."/>
            <person name="Oakes M."/>
            <person name="Baldi P."/>
            <person name="Sandmeyer S."/>
        </authorList>
    </citation>
    <scope>NUCLEOTIDE SEQUENCE [LARGE SCALE GENOMIC DNA]</scope>
    <source>
        <strain evidence="13">CLIB89(W29)</strain>
    </source>
</reference>
<evidence type="ECO:0000259" key="11">
    <source>
        <dbReference type="SMART" id="SM00891"/>
    </source>
</evidence>
<dbReference type="FunFam" id="3.40.50.10130:FF:000002">
    <property type="entry name" value="DNA repair endonuclease XPF"/>
    <property type="match status" value="1"/>
</dbReference>
<feature type="domain" description="ERCC4" evidence="11">
    <location>
        <begin position="801"/>
        <end position="881"/>
    </location>
</feature>
<keyword evidence="8" id="KW-0234">DNA repair</keyword>
<dbReference type="InterPro" id="IPR011335">
    <property type="entry name" value="Restrct_endonuc-II-like"/>
</dbReference>
<dbReference type="CDD" id="cd20078">
    <property type="entry name" value="XPF_nuclease_XPF_euk"/>
    <property type="match status" value="1"/>
</dbReference>
<comment type="subcellular location">
    <subcellularLocation>
        <location evidence="1">Nucleus</location>
    </subcellularLocation>
</comment>
<dbReference type="GO" id="GO:0000014">
    <property type="term" value="F:single-stranded DNA endodeoxyribonuclease activity"/>
    <property type="evidence" value="ECO:0007669"/>
    <property type="project" value="EnsemblFungi"/>
</dbReference>
<keyword evidence="9" id="KW-0539">Nucleus</keyword>
<evidence type="ECO:0000256" key="10">
    <source>
        <dbReference type="SAM" id="MobiDB-lite"/>
    </source>
</evidence>
<evidence type="ECO:0000256" key="9">
    <source>
        <dbReference type="ARBA" id="ARBA00023242"/>
    </source>
</evidence>
<keyword evidence="6" id="KW-0378">Hydrolase</keyword>
<evidence type="ECO:0000313" key="12">
    <source>
        <dbReference type="EMBL" id="AOW02064.1"/>
    </source>
</evidence>
<dbReference type="Pfam" id="PF02732">
    <property type="entry name" value="ERCC4"/>
    <property type="match status" value="1"/>
</dbReference>
<dbReference type="GO" id="GO:0003684">
    <property type="term" value="F:damaged DNA binding"/>
    <property type="evidence" value="ECO:0007669"/>
    <property type="project" value="TreeGrafter"/>
</dbReference>
<keyword evidence="7" id="KW-0238">DNA-binding</keyword>
<evidence type="ECO:0000256" key="4">
    <source>
        <dbReference type="ARBA" id="ARBA00022759"/>
    </source>
</evidence>
<dbReference type="GO" id="GO:0000710">
    <property type="term" value="P:meiotic mismatch repair"/>
    <property type="evidence" value="ECO:0007669"/>
    <property type="project" value="EnsemblFungi"/>
</dbReference>
<name>A0A1D8N8V4_YARLL</name>
<dbReference type="PANTHER" id="PTHR10150">
    <property type="entry name" value="DNA REPAIR ENDONUCLEASE XPF"/>
    <property type="match status" value="1"/>
</dbReference>
<dbReference type="InterPro" id="IPR010994">
    <property type="entry name" value="RuvA_2-like"/>
</dbReference>
<evidence type="ECO:0000256" key="1">
    <source>
        <dbReference type="ARBA" id="ARBA00004123"/>
    </source>
</evidence>
<dbReference type="AlphaFoldDB" id="A0A1D8N8V4"/>
<keyword evidence="3" id="KW-0540">Nuclease</keyword>
<dbReference type="GO" id="GO:0000736">
    <property type="term" value="P:double-strand break repair via single-strand annealing, removal of nonhomologous ends"/>
    <property type="evidence" value="ECO:0007669"/>
    <property type="project" value="EnsemblFungi"/>
</dbReference>
<evidence type="ECO:0000256" key="8">
    <source>
        <dbReference type="ARBA" id="ARBA00023204"/>
    </source>
</evidence>
<dbReference type="RefSeq" id="XP_501213.3">
    <property type="nucleotide sequence ID" value="XM_501213.3"/>
</dbReference>
<dbReference type="GO" id="GO:0000712">
    <property type="term" value="P:resolution of meiotic recombination intermediates"/>
    <property type="evidence" value="ECO:0007669"/>
    <property type="project" value="TreeGrafter"/>
</dbReference>
<dbReference type="SMART" id="SM00891">
    <property type="entry name" value="ERCC4"/>
    <property type="match status" value="1"/>
</dbReference>
<dbReference type="Proteomes" id="UP000182444">
    <property type="component" value="Chromosome 1B"/>
</dbReference>
<dbReference type="Gene3D" id="3.40.50.10130">
    <property type="match status" value="1"/>
</dbReference>
<dbReference type="GO" id="GO:0006312">
    <property type="term" value="P:mitotic recombination"/>
    <property type="evidence" value="ECO:0007669"/>
    <property type="project" value="EnsemblFungi"/>
</dbReference>
<dbReference type="InterPro" id="IPR047520">
    <property type="entry name" value="XPF_nuclease"/>
</dbReference>
<proteinExistence type="inferred from homology"/>
<dbReference type="GO" id="GO:0000724">
    <property type="term" value="P:double-strand break repair via homologous recombination"/>
    <property type="evidence" value="ECO:0007669"/>
    <property type="project" value="TreeGrafter"/>
</dbReference>
<dbReference type="SUPFAM" id="SSF47781">
    <property type="entry name" value="RuvA domain 2-like"/>
    <property type="match status" value="1"/>
</dbReference>
<gene>
    <name evidence="12" type="ORF">YALI1_B29051g</name>
</gene>
<feature type="compositionally biased region" description="Basic and acidic residues" evidence="10">
    <location>
        <begin position="586"/>
        <end position="596"/>
    </location>
</feature>
<keyword evidence="4" id="KW-0255">Endonuclease</keyword>
<dbReference type="GO" id="GO:0003697">
    <property type="term" value="F:single-stranded DNA binding"/>
    <property type="evidence" value="ECO:0007669"/>
    <property type="project" value="EnsemblFungi"/>
</dbReference>
<dbReference type="VEuPathDB" id="FungiDB:YALI1_B29051g"/>
<evidence type="ECO:0000256" key="5">
    <source>
        <dbReference type="ARBA" id="ARBA00022763"/>
    </source>
</evidence>
<evidence type="ECO:0000313" key="13">
    <source>
        <dbReference type="Proteomes" id="UP000182444"/>
    </source>
</evidence>
<dbReference type="Gene3D" id="1.10.150.20">
    <property type="entry name" value="5' to 3' exonuclease, C-terminal subdomain"/>
    <property type="match status" value="1"/>
</dbReference>
<evidence type="ECO:0000256" key="6">
    <source>
        <dbReference type="ARBA" id="ARBA00022801"/>
    </source>
</evidence>
<evidence type="ECO:0000256" key="3">
    <source>
        <dbReference type="ARBA" id="ARBA00022722"/>
    </source>
</evidence>
<dbReference type="KEGG" id="yli:2906638"/>
<evidence type="ECO:0000256" key="2">
    <source>
        <dbReference type="ARBA" id="ARBA00010015"/>
    </source>
</evidence>
<dbReference type="GO" id="GO:1901255">
    <property type="term" value="P:nucleotide-excision repair involved in interstrand cross-link repair"/>
    <property type="evidence" value="ECO:0007669"/>
    <property type="project" value="TreeGrafter"/>
</dbReference>
<feature type="compositionally biased region" description="Polar residues" evidence="10">
    <location>
        <begin position="36"/>
        <end position="57"/>
    </location>
</feature>
<dbReference type="GO" id="GO:1905348">
    <property type="term" value="C:endonuclease complex"/>
    <property type="evidence" value="ECO:0007669"/>
    <property type="project" value="EnsemblFungi"/>
</dbReference>
<comment type="similarity">
    <text evidence="2">Belongs to the XPF family.</text>
</comment>
<dbReference type="VEuPathDB" id="FungiDB:YALI0_B22242g"/>
<accession>A0A1D8N8V4</accession>
<dbReference type="GO" id="GO:0000715">
    <property type="term" value="P:nucleotide-excision repair, DNA damage recognition"/>
    <property type="evidence" value="ECO:0007669"/>
    <property type="project" value="EnsemblFungi"/>
</dbReference>
<keyword evidence="5" id="KW-0227">DNA damage</keyword>
<protein>
    <recommendedName>
        <fullName evidence="11">ERCC4 domain-containing protein</fullName>
    </recommendedName>
</protein>
<dbReference type="SUPFAM" id="SSF52980">
    <property type="entry name" value="Restriction endonuclease-like"/>
    <property type="match status" value="1"/>
</dbReference>
<feature type="region of interest" description="Disordered" evidence="10">
    <location>
        <begin position="36"/>
        <end position="60"/>
    </location>
</feature>
<dbReference type="EMBL" id="CP017554">
    <property type="protein sequence ID" value="AOW02064.1"/>
    <property type="molecule type" value="Genomic_DNA"/>
</dbReference>
<dbReference type="InterPro" id="IPR006166">
    <property type="entry name" value="ERCC4_domain"/>
</dbReference>
<feature type="region of interest" description="Disordered" evidence="10">
    <location>
        <begin position="586"/>
        <end position="623"/>
    </location>
</feature>
<evidence type="ECO:0000256" key="7">
    <source>
        <dbReference type="ARBA" id="ARBA00023125"/>
    </source>
</evidence>
<dbReference type="PANTHER" id="PTHR10150:SF0">
    <property type="entry name" value="DNA REPAIR ENDONUCLEASE XPF"/>
    <property type="match status" value="1"/>
</dbReference>
<organism evidence="12 13">
    <name type="scientific">Yarrowia lipolytica</name>
    <name type="common">Candida lipolytica</name>
    <dbReference type="NCBI Taxonomy" id="4952"/>
    <lineage>
        <taxon>Eukaryota</taxon>
        <taxon>Fungi</taxon>
        <taxon>Dikarya</taxon>
        <taxon>Ascomycota</taxon>
        <taxon>Saccharomycotina</taxon>
        <taxon>Dipodascomycetes</taxon>
        <taxon>Dipodascales</taxon>
        <taxon>Dipodascales incertae sedis</taxon>
        <taxon>Yarrowia</taxon>
    </lineage>
</organism>